<dbReference type="EMBL" id="FJOG01000003">
    <property type="protein sequence ID" value="CZR52512.1"/>
    <property type="molecule type" value="Genomic_DNA"/>
</dbReference>
<proteinExistence type="inferred from homology"/>
<evidence type="ECO:0000313" key="3">
    <source>
        <dbReference type="EMBL" id="CZR52512.1"/>
    </source>
</evidence>
<accession>A0A1L7WIB4</accession>
<dbReference type="OrthoDB" id="2998174at2759"/>
<dbReference type="STRING" id="576137.A0A1L7WIB4"/>
<comment type="similarity">
    <text evidence="1">Belongs to the trichodiene synthase family.</text>
</comment>
<name>A0A1L7WIB4_9HELO</name>
<dbReference type="InterPro" id="IPR024652">
    <property type="entry name" value="Trichodiene_synth"/>
</dbReference>
<keyword evidence="4" id="KW-1185">Reference proteome</keyword>
<evidence type="ECO:0000256" key="1">
    <source>
        <dbReference type="ARBA" id="ARBA00007946"/>
    </source>
</evidence>
<dbReference type="InterPro" id="IPR008949">
    <property type="entry name" value="Isoprenoid_synthase_dom_sf"/>
</dbReference>
<evidence type="ECO:0000256" key="2">
    <source>
        <dbReference type="ARBA" id="ARBA00023239"/>
    </source>
</evidence>
<dbReference type="SUPFAM" id="SSF48576">
    <property type="entry name" value="Terpenoid synthases"/>
    <property type="match status" value="1"/>
</dbReference>
<dbReference type="GO" id="GO:0016838">
    <property type="term" value="F:carbon-oxygen lyase activity, acting on phosphates"/>
    <property type="evidence" value="ECO:0007669"/>
    <property type="project" value="InterPro"/>
</dbReference>
<dbReference type="Pfam" id="PF06330">
    <property type="entry name" value="TRI5"/>
    <property type="match status" value="1"/>
</dbReference>
<evidence type="ECO:0008006" key="5">
    <source>
        <dbReference type="Google" id="ProtNLM"/>
    </source>
</evidence>
<sequence>MIYRHGFAPMCPYPLSNDAVSNDAVSESDDPLSESGDAISNDAVRAVNRASNNARGHKANACAAMLNPLLGPVRFVDRQNPAECGQAKRLSILAHALAVSPRGGYKYISTFTNCKAVFLQDDNPSSTLKMVHSTENEARAAANPKLGAIFTKLVRELKYQTPPHNDTRSALEAAMLEYAAGSGAPYESEYARRYFDVGLTLACAYYPSHPFAVKLHIAIYSWLAIYIDDDEDGTDDLAGFQTRFQKGEPQPSALLARFAESLQAMSTHFESLVANFIVLSSLQFVNATLLERRGEFHRLQHCREASGWPDYVRDRSGVPEAFAYFIFPRDECPDIGAYMQGIPDMMTYINYANDVLSFHKETLAGERDNYINTRAVCEQREPLAVLETVVAETIAVNSRVVGLLRTRSDPVYARKWNEFFNGYIFFHVTARRYKLHVYAGLAHEGVNGREEFGGQRTTEQPVVGLLSCA</sequence>
<organism evidence="3 4">
    <name type="scientific">Phialocephala subalpina</name>
    <dbReference type="NCBI Taxonomy" id="576137"/>
    <lineage>
        <taxon>Eukaryota</taxon>
        <taxon>Fungi</taxon>
        <taxon>Dikarya</taxon>
        <taxon>Ascomycota</taxon>
        <taxon>Pezizomycotina</taxon>
        <taxon>Leotiomycetes</taxon>
        <taxon>Helotiales</taxon>
        <taxon>Mollisiaceae</taxon>
        <taxon>Phialocephala</taxon>
        <taxon>Phialocephala fortinii species complex</taxon>
    </lineage>
</organism>
<reference evidence="3 4" key="1">
    <citation type="submission" date="2016-03" db="EMBL/GenBank/DDBJ databases">
        <authorList>
            <person name="Ploux O."/>
        </authorList>
    </citation>
    <scope>NUCLEOTIDE SEQUENCE [LARGE SCALE GENOMIC DNA]</scope>
    <source>
        <strain evidence="3 4">UAMH 11012</strain>
    </source>
</reference>
<keyword evidence="2" id="KW-0456">Lyase</keyword>
<dbReference type="SFLD" id="SFLDG01021">
    <property type="entry name" value="Trichodiene_Synthase_Like"/>
    <property type="match status" value="1"/>
</dbReference>
<dbReference type="Gene3D" id="1.10.600.10">
    <property type="entry name" value="Farnesyl Diphosphate Synthase"/>
    <property type="match status" value="1"/>
</dbReference>
<dbReference type="SFLD" id="SFLDS00005">
    <property type="entry name" value="Isoprenoid_Synthase_Type_I"/>
    <property type="match status" value="1"/>
</dbReference>
<protein>
    <recommendedName>
        <fullName evidence="5">Trichodiene synthase</fullName>
    </recommendedName>
</protein>
<evidence type="ECO:0000313" key="4">
    <source>
        <dbReference type="Proteomes" id="UP000184330"/>
    </source>
</evidence>
<dbReference type="Proteomes" id="UP000184330">
    <property type="component" value="Unassembled WGS sequence"/>
</dbReference>
<gene>
    <name evidence="3" type="ORF">PAC_02389</name>
</gene>
<dbReference type="AlphaFoldDB" id="A0A1L7WIB4"/>